<dbReference type="Proteomes" id="UP001056778">
    <property type="component" value="Chromosome 1"/>
</dbReference>
<organism evidence="1 2">
    <name type="scientific">Holotrichia oblita</name>
    <name type="common">Chafer beetle</name>
    <dbReference type="NCBI Taxonomy" id="644536"/>
    <lineage>
        <taxon>Eukaryota</taxon>
        <taxon>Metazoa</taxon>
        <taxon>Ecdysozoa</taxon>
        <taxon>Arthropoda</taxon>
        <taxon>Hexapoda</taxon>
        <taxon>Insecta</taxon>
        <taxon>Pterygota</taxon>
        <taxon>Neoptera</taxon>
        <taxon>Endopterygota</taxon>
        <taxon>Coleoptera</taxon>
        <taxon>Polyphaga</taxon>
        <taxon>Scarabaeiformia</taxon>
        <taxon>Scarabaeidae</taxon>
        <taxon>Melolonthinae</taxon>
        <taxon>Holotrichia</taxon>
    </lineage>
</organism>
<protein>
    <submittedName>
        <fullName evidence="1">Cytochrome p450 family 4</fullName>
    </submittedName>
</protein>
<name>A0ACB9TU52_HOLOL</name>
<accession>A0ACB9TU52</accession>
<dbReference type="EMBL" id="CM043015">
    <property type="protein sequence ID" value="KAI4470340.1"/>
    <property type="molecule type" value="Genomic_DNA"/>
</dbReference>
<keyword evidence="2" id="KW-1185">Reference proteome</keyword>
<gene>
    <name evidence="1" type="ORF">MML48_1g18786</name>
</gene>
<sequence>MSIISILALTRESDLSYKTYGKIFRAWISVVPAIFVLDPKDIQILNLKRNSRKSSEQSVNLMQYFMEIAENNTKFDDDSIINELCTFMLAGQDSVAAAVSFTLYNLAVHQSIQEKAYLELYAIFKNSDRPTDVKDLQDMKYLEQCIKETMRLYPSVPIISRKLSEDIVLGKHTLPAGCNVFISPYTTHRLEQYYENPQEFNPDRFSTENLEKLHPYAYLPFSAGPRNCIGYKFALIEIKMIVSTLLRRFHLSACPNKPVNLVFRITLRASGGVWLKLKPREL</sequence>
<evidence type="ECO:0000313" key="2">
    <source>
        <dbReference type="Proteomes" id="UP001056778"/>
    </source>
</evidence>
<comment type="caution">
    <text evidence="1">The sequence shown here is derived from an EMBL/GenBank/DDBJ whole genome shotgun (WGS) entry which is preliminary data.</text>
</comment>
<proteinExistence type="predicted"/>
<reference evidence="1" key="1">
    <citation type="submission" date="2022-04" db="EMBL/GenBank/DDBJ databases">
        <title>Chromosome-scale genome assembly of Holotrichia oblita Faldermann.</title>
        <authorList>
            <person name="Rongchong L."/>
        </authorList>
    </citation>
    <scope>NUCLEOTIDE SEQUENCE</scope>
    <source>
        <strain evidence="1">81SQS9</strain>
    </source>
</reference>
<evidence type="ECO:0000313" key="1">
    <source>
        <dbReference type="EMBL" id="KAI4470340.1"/>
    </source>
</evidence>